<evidence type="ECO:0000313" key="3">
    <source>
        <dbReference type="EMBL" id="KAA0912321.1"/>
    </source>
</evidence>
<evidence type="ECO:0000256" key="2">
    <source>
        <dbReference type="ARBA" id="ARBA00023235"/>
    </source>
</evidence>
<dbReference type="InterPro" id="IPR012341">
    <property type="entry name" value="6hp_glycosidase-like_sf"/>
</dbReference>
<keyword evidence="2 3" id="KW-0413">Isomerase</keyword>
<protein>
    <submittedName>
        <fullName evidence="3">Mannose-6-phosphate isomerase</fullName>
    </submittedName>
</protein>
<dbReference type="InterPro" id="IPR010819">
    <property type="entry name" value="AGE/CE"/>
</dbReference>
<proteinExistence type="inferred from homology"/>
<comment type="caution">
    <text evidence="3">The sequence shown here is derived from an EMBL/GenBank/DDBJ whole genome shotgun (WGS) entry which is preliminary data.</text>
</comment>
<keyword evidence="4" id="KW-1185">Reference proteome</keyword>
<dbReference type="InterPro" id="IPR008928">
    <property type="entry name" value="6-hairpin_glycosidase_sf"/>
</dbReference>
<accession>A0A5A9Z557</accession>
<dbReference type="Proteomes" id="UP000325291">
    <property type="component" value="Unassembled WGS sequence"/>
</dbReference>
<dbReference type="AlphaFoldDB" id="A0A5A9Z557"/>
<comment type="similarity">
    <text evidence="1">Belongs to the N-acylglucosamine 2-epimerase family.</text>
</comment>
<name>A0A5A9Z557_9RHOB</name>
<dbReference type="GO" id="GO:0005975">
    <property type="term" value="P:carbohydrate metabolic process"/>
    <property type="evidence" value="ECO:0007669"/>
    <property type="project" value="InterPro"/>
</dbReference>
<sequence>MNRPTTPPAALLPWLLEQAIPLWTGAGWDDATGTVWEALDHDGRPCGDLNRRLRVQARQAYAFATLAHQPGTAPALAADLKARAETLFGFVMSRGFDPDTGNLASWLAPDLSILKAPHDLYDLSFVLLAAAGLTAAGTDLHDEIARLETALDRLAAPQGWHECAAHRLPRRQNPHMHLFEAMCALYRVTGAPRFAARASACRALLTQVFLQSDLRLLEFFDADLVPLTGADQQEEPGHLVEWIALETGWQGLDLPETEGPALPPAFMLFAAATAHLAPAGFLPDIAGQDSYRLWPQTELLRASRLLQSKGGALPTHLAPRAVLERLWSGYFDTPVPGGWYDRRDGTGRLLSTTMPASTFYHVVETFLCYDTGRLAGELTTGTSA</sequence>
<dbReference type="Gene3D" id="1.50.10.10">
    <property type="match status" value="1"/>
</dbReference>
<gene>
    <name evidence="3" type="ORF">FLO80_15995</name>
</gene>
<dbReference type="GO" id="GO:0016853">
    <property type="term" value="F:isomerase activity"/>
    <property type="evidence" value="ECO:0007669"/>
    <property type="project" value="UniProtKB-KW"/>
</dbReference>
<dbReference type="RefSeq" id="WP_111364247.1">
    <property type="nucleotide sequence ID" value="NZ_VINQ01000014.1"/>
</dbReference>
<dbReference type="Pfam" id="PF07221">
    <property type="entry name" value="GlcNAc_2-epim"/>
    <property type="match status" value="1"/>
</dbReference>
<evidence type="ECO:0000313" key="4">
    <source>
        <dbReference type="Proteomes" id="UP000325291"/>
    </source>
</evidence>
<reference evidence="3 4" key="1">
    <citation type="submission" date="2019-07" db="EMBL/GenBank/DDBJ databases">
        <title>Aquicoccus porphyridii gen. nov., sp. nov., isolated from a small marine red alga, Porphyridium marinum.</title>
        <authorList>
            <person name="Liu L."/>
        </authorList>
    </citation>
    <scope>NUCLEOTIDE SEQUENCE [LARGE SCALE GENOMIC DNA]</scope>
    <source>
        <strain evidence="3 4">L1 8-17</strain>
    </source>
</reference>
<evidence type="ECO:0000256" key="1">
    <source>
        <dbReference type="ARBA" id="ARBA00008558"/>
    </source>
</evidence>
<dbReference type="EMBL" id="VINQ01000014">
    <property type="protein sequence ID" value="KAA0912321.1"/>
    <property type="molecule type" value="Genomic_DNA"/>
</dbReference>
<dbReference type="SUPFAM" id="SSF48208">
    <property type="entry name" value="Six-hairpin glycosidases"/>
    <property type="match status" value="1"/>
</dbReference>
<dbReference type="PANTHER" id="PTHR15108">
    <property type="entry name" value="N-ACYLGLUCOSAMINE-2-EPIMERASE"/>
    <property type="match status" value="1"/>
</dbReference>
<organism evidence="3 4">
    <name type="scientific">Aquicoccus porphyridii</name>
    <dbReference type="NCBI Taxonomy" id="1852029"/>
    <lineage>
        <taxon>Bacteria</taxon>
        <taxon>Pseudomonadati</taxon>
        <taxon>Pseudomonadota</taxon>
        <taxon>Alphaproteobacteria</taxon>
        <taxon>Rhodobacterales</taxon>
        <taxon>Paracoccaceae</taxon>
        <taxon>Aquicoccus</taxon>
    </lineage>
</organism>